<accession>C0VZZ1</accession>
<comment type="caution">
    <text evidence="1">The sequence shown here is derived from an EMBL/GenBank/DDBJ whole genome shotgun (WGS) entry which is preliminary data.</text>
</comment>
<keyword evidence="2" id="KW-1185">Reference proteome</keyword>
<dbReference type="RefSeq" id="WP_006546641.1">
    <property type="nucleotide sequence ID" value="NZ_DS999543.1"/>
</dbReference>
<evidence type="ECO:0000313" key="1">
    <source>
        <dbReference type="EMBL" id="EEH63850.1"/>
    </source>
</evidence>
<dbReference type="OrthoDB" id="9769912at2"/>
<name>C0VZZ1_9ACTO</name>
<dbReference type="STRING" id="525245.HMPREF0044_0869"/>
<dbReference type="Gene3D" id="3.30.230.10">
    <property type="match status" value="1"/>
</dbReference>
<dbReference type="Proteomes" id="UP000010301">
    <property type="component" value="Unassembled WGS sequence"/>
</dbReference>
<dbReference type="EMBL" id="ACFG01000030">
    <property type="protein sequence ID" value="EEH63850.1"/>
    <property type="molecule type" value="Genomic_DNA"/>
</dbReference>
<sequence>MRLVNDEVTIRLGAALSFVSSVGERLGVPVDFRTHLHLRALAGNTQVRVQAGDGELLSRAATGVLVAAATRVLDYVGAPRVGLEVHGSCAWPLGYGKELEAVLAVAGTCLAAGLLESEVLSESELLELAVQSGACPELAACLLRGQIALGWAAEGDRGVRAVFLDSARAEAEYALLVPKTSNLSAVQPQVGLVKNLGLLISLWTGAYSSEVAEVKLWLQATEVEASSAGRLTQVVSFLRGRGIPALADGVGESVFLPVRLDGQLRTEALEAGWRLFEVPFSSEGVKVNSSRQV</sequence>
<organism evidence="1 2">
    <name type="scientific">Gleimia coleocanis DSM 15436</name>
    <dbReference type="NCBI Taxonomy" id="525245"/>
    <lineage>
        <taxon>Bacteria</taxon>
        <taxon>Bacillati</taxon>
        <taxon>Actinomycetota</taxon>
        <taxon>Actinomycetes</taxon>
        <taxon>Actinomycetales</taxon>
        <taxon>Actinomycetaceae</taxon>
        <taxon>Gleimia</taxon>
    </lineage>
</organism>
<reference evidence="1 2" key="1">
    <citation type="submission" date="2009-01" db="EMBL/GenBank/DDBJ databases">
        <authorList>
            <person name="Qin X."/>
            <person name="Bachman B."/>
            <person name="Battles P."/>
            <person name="Bell A."/>
            <person name="Bess C."/>
            <person name="Bickham C."/>
            <person name="Chaboub L."/>
            <person name="Chen D."/>
            <person name="Coyle M."/>
            <person name="Deiros D.R."/>
            <person name="Dinh H."/>
            <person name="Forbes L."/>
            <person name="Fowler G."/>
            <person name="Francisco L."/>
            <person name="Fu Q."/>
            <person name="Gubbala S."/>
            <person name="Hale W."/>
            <person name="Han Y."/>
            <person name="Hemphill L."/>
            <person name="Highlander S.K."/>
            <person name="Hirani K."/>
            <person name="Hogues M."/>
            <person name="Jackson L."/>
            <person name="Jakkamsetti A."/>
            <person name="Javaid M."/>
            <person name="Jiang H."/>
            <person name="Korchina V."/>
            <person name="Kovar C."/>
            <person name="Lara F."/>
            <person name="Lee S."/>
            <person name="Mata R."/>
            <person name="Mathew T."/>
            <person name="Moen C."/>
            <person name="Morales K."/>
            <person name="Munidasa M."/>
            <person name="Nazareth L."/>
            <person name="Ngo R."/>
            <person name="Nguyen L."/>
            <person name="Okwuonu G."/>
            <person name="Ongeri F."/>
            <person name="Patil S."/>
            <person name="Petrosino J."/>
            <person name="Pham C."/>
            <person name="Pham P."/>
            <person name="Pu L.-L."/>
            <person name="Puazo M."/>
            <person name="Raj R."/>
            <person name="Reid J."/>
            <person name="Rouhana J."/>
            <person name="Saada N."/>
            <person name="Shang Y."/>
            <person name="Simmons D."/>
            <person name="Thornton R."/>
            <person name="Warren J."/>
            <person name="Weissenberger G."/>
            <person name="Zhang J."/>
            <person name="Zhang L."/>
            <person name="Zhou C."/>
            <person name="Zhu D."/>
            <person name="Muzny D."/>
            <person name="Worley K."/>
            <person name="Gibbs R."/>
        </authorList>
    </citation>
    <scope>NUCLEOTIDE SEQUENCE [LARGE SCALE GENOMIC DNA]</scope>
    <source>
        <strain evidence="1 2">DSM 15436</strain>
    </source>
</reference>
<dbReference type="eggNOG" id="COG0083">
    <property type="taxonomic scope" value="Bacteria"/>
</dbReference>
<dbReference type="InterPro" id="IPR014721">
    <property type="entry name" value="Ribsml_uS5_D2-typ_fold_subgr"/>
</dbReference>
<gene>
    <name evidence="1" type="ORF">HMPREF0044_0869</name>
</gene>
<dbReference type="HOGENOM" id="CLU_948744_0_0_11"/>
<proteinExistence type="predicted"/>
<protein>
    <submittedName>
        <fullName evidence="1">Uncharacterized protein</fullName>
    </submittedName>
</protein>
<evidence type="ECO:0000313" key="2">
    <source>
        <dbReference type="Proteomes" id="UP000010301"/>
    </source>
</evidence>
<dbReference type="AlphaFoldDB" id="C0VZZ1"/>